<proteinExistence type="predicted"/>
<dbReference type="AlphaFoldDB" id="A0A644XMD7"/>
<reference evidence="2" key="1">
    <citation type="submission" date="2019-08" db="EMBL/GenBank/DDBJ databases">
        <authorList>
            <person name="Kucharzyk K."/>
            <person name="Murdoch R.W."/>
            <person name="Higgins S."/>
            <person name="Loffler F."/>
        </authorList>
    </citation>
    <scope>NUCLEOTIDE SEQUENCE</scope>
</reference>
<gene>
    <name evidence="2" type="ORF">SDC9_63728</name>
</gene>
<sequence length="378" mass="42941">MQRWSFNYRLFFKKNMVGILVLAAFGTSVLLWDRGLLLKTIALSEVLPNTIMTLPTLNEIYAAEKDATKEDNAAKENDEAKEAKDDEKANTEPEKAGDDKTKEPEKIDTSKLFLMTDEQKQNYSNINYLKKNIYTVAAITDINTGDIDPEKFLNMDFSLDTKEKGPKVLIFHTHSHEEYSDSNMELGLDEGVVGVGEHLKQILEDDYGIETMHCTERFDYVDSKMTTTGAYERMEPVIEKILQDNPSIEIAIDIHRDGLTDESIHLVTNIDGKQTAQVMFFNGLCRVYEDEQLVPTEGLENPNLEQNLAFSFNMKYAADEMYSGFARKSYLNAYRYSLNMLPKSLLVEVGAQNNTKEEAMNAMEPLAKILVTVLNKNT</sequence>
<dbReference type="InterPro" id="IPR010897">
    <property type="entry name" value="Spore_II_P"/>
</dbReference>
<evidence type="ECO:0000256" key="1">
    <source>
        <dbReference type="SAM" id="MobiDB-lite"/>
    </source>
</evidence>
<protein>
    <recommendedName>
        <fullName evidence="3">Stage II sporulation protein P</fullName>
    </recommendedName>
</protein>
<accession>A0A644XMD7</accession>
<comment type="caution">
    <text evidence="2">The sequence shown here is derived from an EMBL/GenBank/DDBJ whole genome shotgun (WGS) entry which is preliminary data.</text>
</comment>
<organism evidence="2">
    <name type="scientific">bioreactor metagenome</name>
    <dbReference type="NCBI Taxonomy" id="1076179"/>
    <lineage>
        <taxon>unclassified sequences</taxon>
        <taxon>metagenomes</taxon>
        <taxon>ecological metagenomes</taxon>
    </lineage>
</organism>
<feature type="region of interest" description="Disordered" evidence="1">
    <location>
        <begin position="68"/>
        <end position="104"/>
    </location>
</feature>
<dbReference type="Pfam" id="PF07454">
    <property type="entry name" value="SpoIIP"/>
    <property type="match status" value="1"/>
</dbReference>
<name>A0A644XMD7_9ZZZZ</name>
<dbReference type="EMBL" id="VSSQ01002777">
    <property type="protein sequence ID" value="MPM17340.1"/>
    <property type="molecule type" value="Genomic_DNA"/>
</dbReference>
<evidence type="ECO:0000313" key="2">
    <source>
        <dbReference type="EMBL" id="MPM17340.1"/>
    </source>
</evidence>
<evidence type="ECO:0008006" key="3">
    <source>
        <dbReference type="Google" id="ProtNLM"/>
    </source>
</evidence>